<evidence type="ECO:0000313" key="1">
    <source>
        <dbReference type="EMBL" id="KAK4096111.1"/>
    </source>
</evidence>
<name>A0AAN6PSA5_9PEZI</name>
<organism evidence="1 2">
    <name type="scientific">Parathielavia hyrcaniae</name>
    <dbReference type="NCBI Taxonomy" id="113614"/>
    <lineage>
        <taxon>Eukaryota</taxon>
        <taxon>Fungi</taxon>
        <taxon>Dikarya</taxon>
        <taxon>Ascomycota</taxon>
        <taxon>Pezizomycotina</taxon>
        <taxon>Sordariomycetes</taxon>
        <taxon>Sordariomycetidae</taxon>
        <taxon>Sordariales</taxon>
        <taxon>Chaetomiaceae</taxon>
        <taxon>Parathielavia</taxon>
    </lineage>
</organism>
<gene>
    <name evidence="1" type="ORF">N658DRAFT_511482</name>
</gene>
<keyword evidence="2" id="KW-1185">Reference proteome</keyword>
<comment type="caution">
    <text evidence="1">The sequence shown here is derived from an EMBL/GenBank/DDBJ whole genome shotgun (WGS) entry which is preliminary data.</text>
</comment>
<proteinExistence type="predicted"/>
<dbReference type="Proteomes" id="UP001305647">
    <property type="component" value="Unassembled WGS sequence"/>
</dbReference>
<dbReference type="AlphaFoldDB" id="A0AAN6PSA5"/>
<reference evidence="1" key="2">
    <citation type="submission" date="2023-05" db="EMBL/GenBank/DDBJ databases">
        <authorList>
            <consortium name="Lawrence Berkeley National Laboratory"/>
            <person name="Steindorff A."/>
            <person name="Hensen N."/>
            <person name="Bonometti L."/>
            <person name="Westerberg I."/>
            <person name="Brannstrom I.O."/>
            <person name="Guillou S."/>
            <person name="Cros-Aarteil S."/>
            <person name="Calhoun S."/>
            <person name="Haridas S."/>
            <person name="Kuo A."/>
            <person name="Mondo S."/>
            <person name="Pangilinan J."/>
            <person name="Riley R."/>
            <person name="Labutti K."/>
            <person name="Andreopoulos B."/>
            <person name="Lipzen A."/>
            <person name="Chen C."/>
            <person name="Yanf M."/>
            <person name="Daum C."/>
            <person name="Ng V."/>
            <person name="Clum A."/>
            <person name="Ohm R."/>
            <person name="Martin F."/>
            <person name="Silar P."/>
            <person name="Natvig D."/>
            <person name="Lalanne C."/>
            <person name="Gautier V."/>
            <person name="Ament-Velasquez S.L."/>
            <person name="Kruys A."/>
            <person name="Hutchinson M.I."/>
            <person name="Powell A.J."/>
            <person name="Barry K."/>
            <person name="Miller A.N."/>
            <person name="Grigoriev I.V."/>
            <person name="Debuchy R."/>
            <person name="Gladieux P."/>
            <person name="Thoren M.H."/>
            <person name="Johannesson H."/>
        </authorList>
    </citation>
    <scope>NUCLEOTIDE SEQUENCE</scope>
    <source>
        <strain evidence="1">CBS 757.83</strain>
    </source>
</reference>
<reference evidence="1" key="1">
    <citation type="journal article" date="2023" name="Mol. Phylogenet. Evol.">
        <title>Genome-scale phylogeny and comparative genomics of the fungal order Sordariales.</title>
        <authorList>
            <person name="Hensen N."/>
            <person name="Bonometti L."/>
            <person name="Westerberg I."/>
            <person name="Brannstrom I.O."/>
            <person name="Guillou S."/>
            <person name="Cros-Aarteil S."/>
            <person name="Calhoun S."/>
            <person name="Haridas S."/>
            <person name="Kuo A."/>
            <person name="Mondo S."/>
            <person name="Pangilinan J."/>
            <person name="Riley R."/>
            <person name="LaButti K."/>
            <person name="Andreopoulos B."/>
            <person name="Lipzen A."/>
            <person name="Chen C."/>
            <person name="Yan M."/>
            <person name="Daum C."/>
            <person name="Ng V."/>
            <person name="Clum A."/>
            <person name="Steindorff A."/>
            <person name="Ohm R.A."/>
            <person name="Martin F."/>
            <person name="Silar P."/>
            <person name="Natvig D.O."/>
            <person name="Lalanne C."/>
            <person name="Gautier V."/>
            <person name="Ament-Velasquez S.L."/>
            <person name="Kruys A."/>
            <person name="Hutchinson M.I."/>
            <person name="Powell A.J."/>
            <person name="Barry K."/>
            <person name="Miller A.N."/>
            <person name="Grigoriev I.V."/>
            <person name="Debuchy R."/>
            <person name="Gladieux P."/>
            <person name="Hiltunen Thoren M."/>
            <person name="Johannesson H."/>
        </authorList>
    </citation>
    <scope>NUCLEOTIDE SEQUENCE</scope>
    <source>
        <strain evidence="1">CBS 757.83</strain>
    </source>
</reference>
<protein>
    <submittedName>
        <fullName evidence="1">Uncharacterized protein</fullName>
    </submittedName>
</protein>
<dbReference type="EMBL" id="MU863738">
    <property type="protein sequence ID" value="KAK4096111.1"/>
    <property type="molecule type" value="Genomic_DNA"/>
</dbReference>
<sequence>MSAAFAVGSGLTGHAQAALNDSNAIQQSVLVLRSLDNLNPHCIPSSRDSTIQIQASPAAPPNLPYERALSPATYLLSSF</sequence>
<accession>A0AAN6PSA5</accession>
<evidence type="ECO:0000313" key="2">
    <source>
        <dbReference type="Proteomes" id="UP001305647"/>
    </source>
</evidence>